<feature type="modified residue" description="Phosphohistidine; by HPr" evidence="7">
    <location>
        <position position="80"/>
    </location>
</feature>
<evidence type="ECO:0000256" key="5">
    <source>
        <dbReference type="PIRSR" id="PIRSR000699-1"/>
    </source>
</evidence>
<feature type="binding site" evidence="6">
    <location>
        <position position="83"/>
    </location>
    <ligand>
        <name>Mg(2+)</name>
        <dbReference type="ChEBI" id="CHEBI:18420"/>
        <note>ligand shared between all trimeric partners</note>
    </ligand>
</feature>
<comment type="cofactor">
    <cofactor evidence="6">
        <name>Mg(2+)</name>
        <dbReference type="ChEBI" id="CHEBI:18420"/>
    </cofactor>
    <text evidence="6">Binds 1 Mg(2+) ion per trimer.</text>
</comment>
<dbReference type="Proteomes" id="UP000326476">
    <property type="component" value="Unassembled WGS sequence"/>
</dbReference>
<protein>
    <submittedName>
        <fullName evidence="8">PTS lactose/cellobiose transporter subunit IIA</fullName>
    </submittedName>
</protein>
<keyword evidence="3" id="KW-0808">Transferase</keyword>
<keyword evidence="4" id="KW-0598">Phosphotransferase system</keyword>
<keyword evidence="6" id="KW-0460">Magnesium</keyword>
<keyword evidence="2" id="KW-0762">Sugar transport</keyword>
<evidence type="ECO:0000256" key="4">
    <source>
        <dbReference type="ARBA" id="ARBA00022683"/>
    </source>
</evidence>
<evidence type="ECO:0000313" key="9">
    <source>
        <dbReference type="Proteomes" id="UP000326476"/>
    </source>
</evidence>
<proteinExistence type="predicted"/>
<accession>A0A5N1BQQ4</accession>
<organism evidence="8 9">
    <name type="scientific">Aerococcus tenax</name>
    <dbReference type="NCBI Taxonomy" id="3078812"/>
    <lineage>
        <taxon>Bacteria</taxon>
        <taxon>Bacillati</taxon>
        <taxon>Bacillota</taxon>
        <taxon>Bacilli</taxon>
        <taxon>Lactobacillales</taxon>
        <taxon>Aerococcaceae</taxon>
        <taxon>Aerococcus</taxon>
    </lineage>
</organism>
<dbReference type="GO" id="GO:0016740">
    <property type="term" value="F:transferase activity"/>
    <property type="evidence" value="ECO:0007669"/>
    <property type="project" value="UniProtKB-KW"/>
</dbReference>
<dbReference type="PIRSF" id="PIRSF000699">
    <property type="entry name" value="PTS_IILac_III"/>
    <property type="match status" value="1"/>
</dbReference>
<evidence type="ECO:0000256" key="2">
    <source>
        <dbReference type="ARBA" id="ARBA00022597"/>
    </source>
</evidence>
<sequence>MKLMKQDQMETVMGIIVNAGNAKSETMEALKLIKEKEFVQARKKLNKANESLILAHKKQTELLTLEAQGTSVDVDLITIHSQDHLMNAITNYDLVKELIEIFEAL</sequence>
<dbReference type="PROSITE" id="PS51095">
    <property type="entry name" value="PTS_EIIA_TYPE_3"/>
    <property type="match status" value="1"/>
</dbReference>
<evidence type="ECO:0000256" key="1">
    <source>
        <dbReference type="ARBA" id="ARBA00022448"/>
    </source>
</evidence>
<evidence type="ECO:0000256" key="3">
    <source>
        <dbReference type="ARBA" id="ARBA00022679"/>
    </source>
</evidence>
<dbReference type="EMBL" id="VYVN01000003">
    <property type="protein sequence ID" value="KAA9242076.1"/>
    <property type="molecule type" value="Genomic_DNA"/>
</dbReference>
<evidence type="ECO:0000256" key="6">
    <source>
        <dbReference type="PIRSR" id="PIRSR000699-2"/>
    </source>
</evidence>
<dbReference type="InterPro" id="IPR036542">
    <property type="entry name" value="PTS_IIA_lac/cel_sf"/>
</dbReference>
<gene>
    <name evidence="8" type="ORF">F6I34_02435</name>
</gene>
<dbReference type="PANTHER" id="PTHR34382">
    <property type="entry name" value="PTS SYSTEM N,N'-DIACETYLCHITOBIOSE-SPECIFIC EIIA COMPONENT"/>
    <property type="match status" value="1"/>
</dbReference>
<dbReference type="AlphaFoldDB" id="A0A5N1BQQ4"/>
<feature type="active site" description="Tele-phosphohistidine intermediate" evidence="5">
    <location>
        <position position="80"/>
    </location>
</feature>
<dbReference type="Gene3D" id="1.20.58.80">
    <property type="entry name" value="Phosphotransferase system, lactose/cellobiose-type IIA subunit"/>
    <property type="match status" value="1"/>
</dbReference>
<dbReference type="Pfam" id="PF02255">
    <property type="entry name" value="PTS_IIA"/>
    <property type="match status" value="1"/>
</dbReference>
<dbReference type="InterPro" id="IPR003188">
    <property type="entry name" value="PTS_IIA_lac/cel"/>
</dbReference>
<dbReference type="SUPFAM" id="SSF46973">
    <property type="entry name" value="Enzyme IIa from lactose specific PTS, IIa-lac"/>
    <property type="match status" value="1"/>
</dbReference>
<evidence type="ECO:0000313" key="8">
    <source>
        <dbReference type="EMBL" id="KAA9242076.1"/>
    </source>
</evidence>
<dbReference type="GO" id="GO:0046872">
    <property type="term" value="F:metal ion binding"/>
    <property type="evidence" value="ECO:0007669"/>
    <property type="project" value="UniProtKB-KW"/>
</dbReference>
<name>A0A5N1BQQ4_9LACT</name>
<keyword evidence="6" id="KW-0479">Metal-binding</keyword>
<comment type="caution">
    <text evidence="8">The sequence shown here is derived from an EMBL/GenBank/DDBJ whole genome shotgun (WGS) entry which is preliminary data.</text>
</comment>
<reference evidence="9" key="1">
    <citation type="submission" date="2019-09" db="EMBL/GenBank/DDBJ databases">
        <title>Draft genome sequence assemblies of isolates from the urinary tract.</title>
        <authorList>
            <person name="Mores C.R."/>
            <person name="Putonti C."/>
            <person name="Wolfe A.J."/>
        </authorList>
    </citation>
    <scope>NUCLEOTIDE SEQUENCE [LARGE SCALE GENOMIC DNA]</scope>
    <source>
        <strain evidence="9">UMB8614</strain>
    </source>
</reference>
<evidence type="ECO:0000256" key="7">
    <source>
        <dbReference type="PROSITE-ProRule" id="PRU00418"/>
    </source>
</evidence>
<dbReference type="CDD" id="cd00215">
    <property type="entry name" value="PTS_IIA_lac"/>
    <property type="match status" value="1"/>
</dbReference>
<keyword evidence="1" id="KW-0813">Transport</keyword>
<keyword evidence="9" id="KW-1185">Reference proteome</keyword>
<dbReference type="GO" id="GO:0009401">
    <property type="term" value="P:phosphoenolpyruvate-dependent sugar phosphotransferase system"/>
    <property type="evidence" value="ECO:0007669"/>
    <property type="project" value="UniProtKB-KW"/>
</dbReference>
<dbReference type="PANTHER" id="PTHR34382:SF7">
    <property type="entry name" value="PTS SYSTEM N,N'-DIACETYLCHITOBIOSE-SPECIFIC EIIA COMPONENT"/>
    <property type="match status" value="1"/>
</dbReference>